<dbReference type="Pfam" id="PF00172">
    <property type="entry name" value="Zn_clus"/>
    <property type="match status" value="1"/>
</dbReference>
<evidence type="ECO:0000256" key="6">
    <source>
        <dbReference type="SAM" id="MobiDB-lite"/>
    </source>
</evidence>
<name>A0ABP0D8P8_9PEZI</name>
<dbReference type="CDD" id="cd00067">
    <property type="entry name" value="GAL4"/>
    <property type="match status" value="1"/>
</dbReference>
<dbReference type="PROSITE" id="PS50048">
    <property type="entry name" value="ZN2_CY6_FUNGAL_2"/>
    <property type="match status" value="1"/>
</dbReference>
<dbReference type="InterPro" id="IPR036864">
    <property type="entry name" value="Zn2-C6_fun-type_DNA-bd_sf"/>
</dbReference>
<feature type="region of interest" description="Disordered" evidence="6">
    <location>
        <begin position="106"/>
        <end position="151"/>
    </location>
</feature>
<dbReference type="PANTHER" id="PTHR47338">
    <property type="entry name" value="ZN(II)2CYS6 TRANSCRIPTION FACTOR (EUROFUNG)-RELATED"/>
    <property type="match status" value="1"/>
</dbReference>
<evidence type="ECO:0000256" key="4">
    <source>
        <dbReference type="ARBA" id="ARBA00023163"/>
    </source>
</evidence>
<keyword evidence="9" id="KW-1185">Reference proteome</keyword>
<dbReference type="PRINTS" id="PR00755">
    <property type="entry name" value="AFLATOXINBRP"/>
</dbReference>
<dbReference type="InterPro" id="IPR001138">
    <property type="entry name" value="Zn2Cys6_DnaBD"/>
</dbReference>
<evidence type="ECO:0000256" key="2">
    <source>
        <dbReference type="ARBA" id="ARBA00022723"/>
    </source>
</evidence>
<dbReference type="PROSITE" id="PS00463">
    <property type="entry name" value="ZN2_CY6_FUNGAL_1"/>
    <property type="match status" value="1"/>
</dbReference>
<reference evidence="8 9" key="1">
    <citation type="submission" date="2024-01" db="EMBL/GenBank/DDBJ databases">
        <authorList>
            <person name="Allen C."/>
            <person name="Tagirdzhanova G."/>
        </authorList>
    </citation>
    <scope>NUCLEOTIDE SEQUENCE [LARGE SCALE GENOMIC DNA]</scope>
    <source>
        <strain evidence="8 9">CBS 119000</strain>
    </source>
</reference>
<evidence type="ECO:0000259" key="7">
    <source>
        <dbReference type="PROSITE" id="PS50048"/>
    </source>
</evidence>
<evidence type="ECO:0000256" key="3">
    <source>
        <dbReference type="ARBA" id="ARBA00023015"/>
    </source>
</evidence>
<dbReference type="Pfam" id="PF04082">
    <property type="entry name" value="Fungal_trans"/>
    <property type="match status" value="1"/>
</dbReference>
<dbReference type="PANTHER" id="PTHR47338:SF6">
    <property type="entry name" value="ZN(II)2CYS6 TRANSCRIPTION FACTOR (EUROFUNG)"/>
    <property type="match status" value="1"/>
</dbReference>
<evidence type="ECO:0000256" key="1">
    <source>
        <dbReference type="ARBA" id="ARBA00004123"/>
    </source>
</evidence>
<keyword evidence="3" id="KW-0805">Transcription regulation</keyword>
<protein>
    <recommendedName>
        <fullName evidence="7">Zn(2)-C6 fungal-type domain-containing protein</fullName>
    </recommendedName>
</protein>
<feature type="region of interest" description="Disordered" evidence="6">
    <location>
        <begin position="52"/>
        <end position="90"/>
    </location>
</feature>
<keyword evidence="5" id="KW-0539">Nucleus</keyword>
<organism evidence="8 9">
    <name type="scientific">Sporothrix epigloea</name>
    <dbReference type="NCBI Taxonomy" id="1892477"/>
    <lineage>
        <taxon>Eukaryota</taxon>
        <taxon>Fungi</taxon>
        <taxon>Dikarya</taxon>
        <taxon>Ascomycota</taxon>
        <taxon>Pezizomycotina</taxon>
        <taxon>Sordariomycetes</taxon>
        <taxon>Sordariomycetidae</taxon>
        <taxon>Ophiostomatales</taxon>
        <taxon>Ophiostomataceae</taxon>
        <taxon>Sporothrix</taxon>
    </lineage>
</organism>
<comment type="caution">
    <text evidence="8">The sequence shown here is derived from an EMBL/GenBank/DDBJ whole genome shotgun (WGS) entry which is preliminary data.</text>
</comment>
<dbReference type="InterPro" id="IPR007219">
    <property type="entry name" value="XnlR_reg_dom"/>
</dbReference>
<keyword evidence="2" id="KW-0479">Metal-binding</keyword>
<dbReference type="EMBL" id="CAWUON010000007">
    <property type="protein sequence ID" value="CAK7264593.1"/>
    <property type="molecule type" value="Genomic_DNA"/>
</dbReference>
<dbReference type="Proteomes" id="UP001642502">
    <property type="component" value="Unassembled WGS sequence"/>
</dbReference>
<dbReference type="Gene3D" id="4.10.240.10">
    <property type="entry name" value="Zn(2)-C6 fungal-type DNA-binding domain"/>
    <property type="match status" value="1"/>
</dbReference>
<sequence>MSSSPAKAASSTPKRRTRRVIQACDNCRRKKAQCPRERPECSSCTRLGQSCRYQSAEAHDSRSPTSSSRHVSGRVSHRLSVQSPQSRSVEDRLARLEAKLNASLGSFQDEADMAPASRQRGKSQSEHGLDGPSMPDLAQNAQSPAGFPAASLSSANQSTAQLLPSARVIAEAIRVYFSCCHRQPVWLFEPKSSLSVASPDAVLLCILALSTQHSPDAFAGLSDDALPSPDDYNEAARRAILQDLASMSVTLATLQALCLLSFSNLVRGDVQLASFHVSLVSNLMQCAGLDIHRSTDRTPLLESQRRLFWSVQMVNVLCGAPVKIPSTYDIKAPSFALPTETTATARRHVGDLQPAPLLPLDPPNIGIRPLVANAERAPPHITSIWLHMVRSASLWSLVRSYIWRCHQNQQHPPKDPRAPWHPDSDYTAIHAQLFDMEGAFPVAFRYDASRFMDRPLAELLRHRDFWLPWLKIQATYHTIHAVLNHPLLYSPRVSQIRPGGPNWFWKASTDLALLHSTWIARILGMAHNVGLPMSDPFFAYASAVAITLHVYWSRASSPSIRTAAEKYIDVCRSVIADLAIHWPLCRDMVRALRRTVLFTK</sequence>
<evidence type="ECO:0000313" key="9">
    <source>
        <dbReference type="Proteomes" id="UP001642502"/>
    </source>
</evidence>
<dbReference type="CDD" id="cd12148">
    <property type="entry name" value="fungal_TF_MHR"/>
    <property type="match status" value="1"/>
</dbReference>
<dbReference type="SMART" id="SM00066">
    <property type="entry name" value="GAL4"/>
    <property type="match status" value="1"/>
</dbReference>
<dbReference type="InterPro" id="IPR050815">
    <property type="entry name" value="TF_fung"/>
</dbReference>
<evidence type="ECO:0000256" key="5">
    <source>
        <dbReference type="ARBA" id="ARBA00023242"/>
    </source>
</evidence>
<gene>
    <name evidence="8" type="ORF">SEPCBS119000_001077</name>
</gene>
<evidence type="ECO:0000313" key="8">
    <source>
        <dbReference type="EMBL" id="CAK7264593.1"/>
    </source>
</evidence>
<dbReference type="SUPFAM" id="SSF57701">
    <property type="entry name" value="Zn2/Cys6 DNA-binding domain"/>
    <property type="match status" value="1"/>
</dbReference>
<feature type="domain" description="Zn(2)-C6 fungal-type" evidence="7">
    <location>
        <begin position="23"/>
        <end position="53"/>
    </location>
</feature>
<comment type="subcellular location">
    <subcellularLocation>
        <location evidence="1">Nucleus</location>
    </subcellularLocation>
</comment>
<proteinExistence type="predicted"/>
<keyword evidence="4" id="KW-0804">Transcription</keyword>
<accession>A0ABP0D8P8</accession>